<feature type="chain" id="PRO_5029661572" evidence="1">
    <location>
        <begin position="25"/>
        <end position="127"/>
    </location>
</feature>
<feature type="signal peptide" evidence="1">
    <location>
        <begin position="1"/>
        <end position="24"/>
    </location>
</feature>
<keyword evidence="3" id="KW-1185">Reference proteome</keyword>
<dbReference type="KEGG" id="kan:IMCC3317_31570"/>
<evidence type="ECO:0000313" key="2">
    <source>
        <dbReference type="EMBL" id="QHI37775.1"/>
    </source>
</evidence>
<proteinExistence type="predicted"/>
<reference evidence="2 3" key="1">
    <citation type="journal article" date="2013" name="Int. J. Syst. Evol. Microbiol.">
        <title>Kordia antarctica sp. nov., isolated from Antarctic seawater.</title>
        <authorList>
            <person name="Baek K."/>
            <person name="Choi A."/>
            <person name="Kang I."/>
            <person name="Lee K."/>
            <person name="Cho J.C."/>
        </authorList>
    </citation>
    <scope>NUCLEOTIDE SEQUENCE [LARGE SCALE GENOMIC DNA]</scope>
    <source>
        <strain evidence="2 3">IMCC3317</strain>
    </source>
</reference>
<gene>
    <name evidence="2" type="ORF">IMCC3317_31570</name>
</gene>
<dbReference type="EMBL" id="CP019288">
    <property type="protein sequence ID" value="QHI37775.1"/>
    <property type="molecule type" value="Genomic_DNA"/>
</dbReference>
<name>A0A7L4ZMF8_9FLAO</name>
<dbReference type="AlphaFoldDB" id="A0A7L4ZMF8"/>
<accession>A0A7L4ZMF8</accession>
<keyword evidence="1" id="KW-0732">Signal</keyword>
<dbReference type="Proteomes" id="UP000464657">
    <property type="component" value="Chromosome"/>
</dbReference>
<dbReference type="RefSeq" id="WP_160130370.1">
    <property type="nucleotide sequence ID" value="NZ_CP019288.1"/>
</dbReference>
<protein>
    <submittedName>
        <fullName evidence="2">Uncharacterized protein</fullName>
    </submittedName>
</protein>
<evidence type="ECO:0000256" key="1">
    <source>
        <dbReference type="SAM" id="SignalP"/>
    </source>
</evidence>
<organism evidence="2 3">
    <name type="scientific">Kordia antarctica</name>
    <dbReference type="NCBI Taxonomy" id="1218801"/>
    <lineage>
        <taxon>Bacteria</taxon>
        <taxon>Pseudomonadati</taxon>
        <taxon>Bacteroidota</taxon>
        <taxon>Flavobacteriia</taxon>
        <taxon>Flavobacteriales</taxon>
        <taxon>Flavobacteriaceae</taxon>
        <taxon>Kordia</taxon>
    </lineage>
</organism>
<evidence type="ECO:0000313" key="3">
    <source>
        <dbReference type="Proteomes" id="UP000464657"/>
    </source>
</evidence>
<dbReference type="OrthoDB" id="1456870at2"/>
<sequence length="127" mass="14577">MKTKIFLPVVAMISLMLFSFTTNTTNESSVRQLADGNFLLQNVALEDGDVFRLDELTERISISDQINEESAARGIWIFRNKTHDDTKFTQKTFIGGSMSAELNEEDLQIVEQAHGEINEMMHRYMNR</sequence>